<feature type="binding site" evidence="10">
    <location>
        <position position="144"/>
    </location>
    <ligand>
        <name>alpha-D-mannose 1-phosphate</name>
        <dbReference type="ChEBI" id="CHEBI:58409"/>
    </ligand>
</feature>
<evidence type="ECO:0000256" key="3">
    <source>
        <dbReference type="ARBA" id="ARBA00009736"/>
    </source>
</evidence>
<dbReference type="InterPro" id="IPR023214">
    <property type="entry name" value="HAD_sf"/>
</dbReference>
<feature type="chain" id="PRO_5042133250" description="Phosphomannomutase" evidence="13">
    <location>
        <begin position="18"/>
        <end position="248"/>
    </location>
</feature>
<dbReference type="GO" id="GO:0004615">
    <property type="term" value="F:phosphomannomutase activity"/>
    <property type="evidence" value="ECO:0007669"/>
    <property type="project" value="UniProtKB-EC"/>
</dbReference>
<dbReference type="EC" id="5.4.2.8" evidence="5 12"/>
<dbReference type="EMBL" id="JALLKP010000002">
    <property type="protein sequence ID" value="KAK2196721.1"/>
    <property type="molecule type" value="Genomic_DNA"/>
</dbReference>
<comment type="function">
    <text evidence="12">Involved in the synthesis of the GDP-mannose and dolichol-phosphate-mannose required for a number of critical mannosyl transfer reactions.</text>
</comment>
<comment type="pathway">
    <text evidence="2 12">Nucleotide-sugar biosynthesis; GDP-alpha-D-mannose biosynthesis; alpha-D-mannose 1-phosphate from D-fructose 6-phosphate: step 2/2.</text>
</comment>
<dbReference type="Gene3D" id="3.40.50.1000">
    <property type="entry name" value="HAD superfamily/HAD-like"/>
    <property type="match status" value="1"/>
</dbReference>
<dbReference type="Pfam" id="PF03332">
    <property type="entry name" value="PMM"/>
    <property type="match status" value="1"/>
</dbReference>
<dbReference type="GO" id="GO:0009298">
    <property type="term" value="P:GDP-mannose biosynthetic process"/>
    <property type="evidence" value="ECO:0007669"/>
    <property type="project" value="InterPro"/>
</dbReference>
<sequence>MGFTFLLTFFICDEVTLEVKNALIDCKKKGYDLAVVSGSQMKAIQFQLGNDFIEYFDYIFSQNGTQAFSNGKIFHSVRITDVIPNDSFHDLLNFCLHYIADLKIPKKRYIKLSHPYSPRGTFIECREAVVNISPIGRNCTLEERLEFLKLDNELGIREKMVSELEKRFGNLNPPLRFAIGGQISIDCFPKGWDKSYIMKFVKSYHTIHFFGDKTQPGGNDYELFVQENVNGHTVTNFQDTIEQLKQLP</sequence>
<feature type="binding site" evidence="10">
    <location>
        <position position="137"/>
    </location>
    <ligand>
        <name>alpha-D-mannose 1-phosphate</name>
        <dbReference type="ChEBI" id="CHEBI:58409"/>
    </ligand>
</feature>
<comment type="similarity">
    <text evidence="3 12">Belongs to the eukaryotic PMM family.</text>
</comment>
<accession>A0AAD9UP90</accession>
<feature type="binding site" evidence="11">
    <location>
        <position position="224"/>
    </location>
    <ligand>
        <name>Mg(2+)</name>
        <dbReference type="ChEBI" id="CHEBI:18420"/>
        <label>1</label>
    </ligand>
</feature>
<dbReference type="InterPro" id="IPR036412">
    <property type="entry name" value="HAD-like_sf"/>
</dbReference>
<evidence type="ECO:0000256" key="2">
    <source>
        <dbReference type="ARBA" id="ARBA00004699"/>
    </source>
</evidence>
<protein>
    <recommendedName>
        <fullName evidence="5 12">Phosphomannomutase</fullName>
        <ecNumber evidence="5 12">5.4.2.8</ecNumber>
    </recommendedName>
</protein>
<dbReference type="AlphaFoldDB" id="A0AAD9UP90"/>
<dbReference type="InterPro" id="IPR005002">
    <property type="entry name" value="PMM"/>
</dbReference>
<organism evidence="14 15">
    <name type="scientific">Babesia duncani</name>
    <dbReference type="NCBI Taxonomy" id="323732"/>
    <lineage>
        <taxon>Eukaryota</taxon>
        <taxon>Sar</taxon>
        <taxon>Alveolata</taxon>
        <taxon>Apicomplexa</taxon>
        <taxon>Aconoidasida</taxon>
        <taxon>Piroplasmida</taxon>
        <taxon>Babesiidae</taxon>
        <taxon>Babesia</taxon>
    </lineage>
</organism>
<dbReference type="PANTHER" id="PTHR10466">
    <property type="entry name" value="PHOSPHOMANNOMUTASE"/>
    <property type="match status" value="1"/>
</dbReference>
<keyword evidence="13" id="KW-0732">Signal</keyword>
<keyword evidence="8 11" id="KW-0460">Magnesium</keyword>
<dbReference type="KEGG" id="bdw:94336268"/>
<comment type="caution">
    <text evidence="14">The sequence shown here is derived from an EMBL/GenBank/DDBJ whole genome shotgun (WGS) entry which is preliminary data.</text>
</comment>
<keyword evidence="9 12" id="KW-0413">Isomerase</keyword>
<reference evidence="14" key="1">
    <citation type="journal article" date="2023" name="Nat. Microbiol.">
        <title>Babesia duncani multi-omics identifies virulence factors and drug targets.</title>
        <authorList>
            <person name="Singh P."/>
            <person name="Lonardi S."/>
            <person name="Liang Q."/>
            <person name="Vydyam P."/>
            <person name="Khabirova E."/>
            <person name="Fang T."/>
            <person name="Gihaz S."/>
            <person name="Thekkiniath J."/>
            <person name="Munshi M."/>
            <person name="Abel S."/>
            <person name="Ciampossin L."/>
            <person name="Batugedara G."/>
            <person name="Gupta M."/>
            <person name="Lu X.M."/>
            <person name="Lenz T."/>
            <person name="Chakravarty S."/>
            <person name="Cornillot E."/>
            <person name="Hu Y."/>
            <person name="Ma W."/>
            <person name="Gonzalez L.M."/>
            <person name="Sanchez S."/>
            <person name="Estrada K."/>
            <person name="Sanchez-Flores A."/>
            <person name="Montero E."/>
            <person name="Harb O.S."/>
            <person name="Le Roch K.G."/>
            <person name="Mamoun C.B."/>
        </authorList>
    </citation>
    <scope>NUCLEOTIDE SEQUENCE</scope>
    <source>
        <strain evidence="14">WA1</strain>
    </source>
</reference>
<evidence type="ECO:0000313" key="15">
    <source>
        <dbReference type="Proteomes" id="UP001214638"/>
    </source>
</evidence>
<dbReference type="NCBIfam" id="TIGR01484">
    <property type="entry name" value="HAD-SF-IIB"/>
    <property type="match status" value="1"/>
</dbReference>
<dbReference type="GO" id="GO:0006013">
    <property type="term" value="P:mannose metabolic process"/>
    <property type="evidence" value="ECO:0007669"/>
    <property type="project" value="TreeGrafter"/>
</dbReference>
<gene>
    <name evidence="14" type="ORF">BdWA1_001970</name>
</gene>
<name>A0AAD9UP90_9APIC</name>
<evidence type="ECO:0000256" key="11">
    <source>
        <dbReference type="PIRSR" id="PIRSR605002-3"/>
    </source>
</evidence>
<evidence type="ECO:0000256" key="7">
    <source>
        <dbReference type="ARBA" id="ARBA00022723"/>
    </source>
</evidence>
<comment type="catalytic activity">
    <reaction evidence="12">
        <text>alpha-D-mannose 1-phosphate = D-mannose 6-phosphate</text>
        <dbReference type="Rhea" id="RHEA:11140"/>
        <dbReference type="ChEBI" id="CHEBI:58409"/>
        <dbReference type="ChEBI" id="CHEBI:58735"/>
        <dbReference type="EC" id="5.4.2.8"/>
    </reaction>
</comment>
<evidence type="ECO:0000256" key="6">
    <source>
        <dbReference type="ARBA" id="ARBA00022490"/>
    </source>
</evidence>
<dbReference type="InterPro" id="IPR043169">
    <property type="entry name" value="PMM_cap"/>
</dbReference>
<dbReference type="Gene3D" id="3.30.1240.20">
    <property type="match status" value="1"/>
</dbReference>
<dbReference type="SUPFAM" id="SSF56784">
    <property type="entry name" value="HAD-like"/>
    <property type="match status" value="1"/>
</dbReference>
<dbReference type="FunFam" id="3.30.1240.20:FF:000001">
    <property type="entry name" value="Phosphomannomutase"/>
    <property type="match status" value="1"/>
</dbReference>
<evidence type="ECO:0000256" key="8">
    <source>
        <dbReference type="ARBA" id="ARBA00022842"/>
    </source>
</evidence>
<dbReference type="Proteomes" id="UP001214638">
    <property type="component" value="Unassembled WGS sequence"/>
</dbReference>
<keyword evidence="15" id="KW-1185">Reference proteome</keyword>
<dbReference type="GeneID" id="94336268"/>
<evidence type="ECO:0000256" key="10">
    <source>
        <dbReference type="PIRSR" id="PIRSR605002-2"/>
    </source>
</evidence>
<comment type="cofactor">
    <cofactor evidence="11">
        <name>Mg(2+)</name>
        <dbReference type="ChEBI" id="CHEBI:18420"/>
    </cofactor>
</comment>
<evidence type="ECO:0000256" key="9">
    <source>
        <dbReference type="ARBA" id="ARBA00023235"/>
    </source>
</evidence>
<feature type="signal peptide" evidence="13">
    <location>
        <begin position="1"/>
        <end position="17"/>
    </location>
</feature>
<feature type="binding site" evidence="10">
    <location>
        <position position="184"/>
    </location>
    <ligand>
        <name>alpha-D-mannose 1-phosphate</name>
        <dbReference type="ChEBI" id="CHEBI:58409"/>
    </ligand>
</feature>
<dbReference type="RefSeq" id="XP_067803563.1">
    <property type="nucleotide sequence ID" value="XM_067946999.1"/>
</dbReference>
<dbReference type="InterPro" id="IPR006379">
    <property type="entry name" value="HAD-SF_hydro_IIB"/>
</dbReference>
<dbReference type="GO" id="GO:0006487">
    <property type="term" value="P:protein N-linked glycosylation"/>
    <property type="evidence" value="ECO:0007669"/>
    <property type="project" value="TreeGrafter"/>
</dbReference>
<dbReference type="PANTHER" id="PTHR10466:SF0">
    <property type="entry name" value="PHOSPHOMANNOMUTASE"/>
    <property type="match status" value="1"/>
</dbReference>
<comment type="subunit">
    <text evidence="4 12">Homodimer.</text>
</comment>
<comment type="subcellular location">
    <subcellularLocation>
        <location evidence="1 12">Cytoplasm</location>
    </subcellularLocation>
</comment>
<evidence type="ECO:0000256" key="5">
    <source>
        <dbReference type="ARBA" id="ARBA00012730"/>
    </source>
</evidence>
<keyword evidence="7 11" id="KW-0479">Metal-binding</keyword>
<feature type="binding site" evidence="10">
    <location>
        <position position="126"/>
    </location>
    <ligand>
        <name>alpha-D-mannose 1-phosphate</name>
        <dbReference type="ChEBI" id="CHEBI:58409"/>
    </ligand>
</feature>
<dbReference type="GO" id="GO:0005829">
    <property type="term" value="C:cytosol"/>
    <property type="evidence" value="ECO:0007669"/>
    <property type="project" value="TreeGrafter"/>
</dbReference>
<dbReference type="GO" id="GO:0046872">
    <property type="term" value="F:metal ion binding"/>
    <property type="evidence" value="ECO:0007669"/>
    <property type="project" value="UniProtKB-KW"/>
</dbReference>
<evidence type="ECO:0000256" key="12">
    <source>
        <dbReference type="RuleBase" id="RU361118"/>
    </source>
</evidence>
<evidence type="ECO:0000256" key="4">
    <source>
        <dbReference type="ARBA" id="ARBA00011738"/>
    </source>
</evidence>
<evidence type="ECO:0000256" key="13">
    <source>
        <dbReference type="SAM" id="SignalP"/>
    </source>
</evidence>
<evidence type="ECO:0000256" key="1">
    <source>
        <dbReference type="ARBA" id="ARBA00004496"/>
    </source>
</evidence>
<proteinExistence type="inferred from homology"/>
<feature type="binding site" evidence="11">
    <location>
        <position position="212"/>
    </location>
    <ligand>
        <name>Mg(2+)</name>
        <dbReference type="ChEBI" id="CHEBI:18420"/>
        <label>1</label>
    </ligand>
</feature>
<feature type="binding site" evidence="10">
    <location>
        <position position="186"/>
    </location>
    <ligand>
        <name>alpha-D-mannose 1-phosphate</name>
        <dbReference type="ChEBI" id="CHEBI:58409"/>
    </ligand>
</feature>
<evidence type="ECO:0000313" key="14">
    <source>
        <dbReference type="EMBL" id="KAK2196721.1"/>
    </source>
</evidence>
<keyword evidence="6 12" id="KW-0963">Cytoplasm</keyword>